<evidence type="ECO:0000313" key="1">
    <source>
        <dbReference type="EMBL" id="KAF4680097.1"/>
    </source>
</evidence>
<name>A0A7J6N9B5_PEROL</name>
<dbReference type="EMBL" id="JABANP010000649">
    <property type="protein sequence ID" value="KAF4680097.1"/>
    <property type="molecule type" value="Genomic_DNA"/>
</dbReference>
<gene>
    <name evidence="1" type="ORF">FOZ60_014051</name>
</gene>
<proteinExistence type="predicted"/>
<feature type="non-terminal residue" evidence="1">
    <location>
        <position position="1"/>
    </location>
</feature>
<accession>A0A7J6N9B5</accession>
<comment type="caution">
    <text evidence="1">The sequence shown here is derived from an EMBL/GenBank/DDBJ whole genome shotgun (WGS) entry which is preliminary data.</text>
</comment>
<dbReference type="Proteomes" id="UP000541610">
    <property type="component" value="Unassembled WGS sequence"/>
</dbReference>
<dbReference type="AlphaFoldDB" id="A0A7J6N9B5"/>
<organism evidence="1 2">
    <name type="scientific">Perkinsus olseni</name>
    <name type="common">Perkinsus atlanticus</name>
    <dbReference type="NCBI Taxonomy" id="32597"/>
    <lineage>
        <taxon>Eukaryota</taxon>
        <taxon>Sar</taxon>
        <taxon>Alveolata</taxon>
        <taxon>Perkinsozoa</taxon>
        <taxon>Perkinsea</taxon>
        <taxon>Perkinsida</taxon>
        <taxon>Perkinsidae</taxon>
        <taxon>Perkinsus</taxon>
    </lineage>
</organism>
<dbReference type="OrthoDB" id="411372at2759"/>
<sequence length="366" mass="40134">FFSLDSTTRVRLNAISGEVSTGEEGGGAGQSDNNGVIDDSLKLFDKYQYYWYLYIRRQMSFLHEQSNIANVAPMVDSTSSPYATAVDSVATRTIEGSSCDVLALAAGNEHCLSFVSLDIPEYGSAPVLLDSGAFWNYAPLRLLEDLGFSEKNLTGCEEVVTLANSSKSHVCGTISINNLVFRVLDSSVDYLIIGVKSMYDLGISLSFGDGHSAGLFAISMGQAHTIASLCACGLTGYDGRDQLCTVWSPNVFESSLTGDVSPVCDWLPVVGSEGYCWRARADEERDTATQRYAIQVKVPHDKEKVARYPSRGDYGRRMVEKMEEAEQVKFLAEVQNYEHKLWWKKIGSVETNPPSPGTLVVFPVRA</sequence>
<protein>
    <submittedName>
        <fullName evidence="1">Uncharacterized protein</fullName>
    </submittedName>
</protein>
<evidence type="ECO:0000313" key="2">
    <source>
        <dbReference type="Proteomes" id="UP000541610"/>
    </source>
</evidence>
<reference evidence="1 2" key="1">
    <citation type="submission" date="2020-04" db="EMBL/GenBank/DDBJ databases">
        <title>Perkinsus olseni comparative genomics.</title>
        <authorList>
            <person name="Bogema D.R."/>
        </authorList>
    </citation>
    <scope>NUCLEOTIDE SEQUENCE [LARGE SCALE GENOMIC DNA]</scope>
    <source>
        <strain evidence="1">00978-12</strain>
    </source>
</reference>